<keyword evidence="7" id="KW-1185">Reference proteome</keyword>
<dbReference type="SUPFAM" id="SSF51182">
    <property type="entry name" value="RmlC-like cupins"/>
    <property type="match status" value="1"/>
</dbReference>
<reference evidence="6 7" key="1">
    <citation type="journal article" date="2011" name="J. Bacteriol.">
        <title>Genome sequence of Brevibacillus laterosporus LMG 15441, a pathogen of invertebrates.</title>
        <authorList>
            <person name="Djukic M."/>
            <person name="Poehlein A."/>
            <person name="Thurmer A."/>
            <person name="Daniel R."/>
        </authorList>
    </citation>
    <scope>NUCLEOTIDE SEQUENCE [LARGE SCALE GENOMIC DNA]</scope>
    <source>
        <strain evidence="6 7">LMG 15441</strain>
    </source>
</reference>
<gene>
    <name evidence="6" type="ORF">BRLA_c011000</name>
</gene>
<feature type="binding site" evidence="2">
    <location>
        <position position="57"/>
    </location>
    <ligand>
        <name>Fe cation</name>
        <dbReference type="ChEBI" id="CHEBI:24875"/>
    </ligand>
</feature>
<keyword evidence="2" id="KW-0408">Iron</keyword>
<dbReference type="Pfam" id="PF02678">
    <property type="entry name" value="Pirin"/>
    <property type="match status" value="1"/>
</dbReference>
<dbReference type="Pfam" id="PF17954">
    <property type="entry name" value="Pirin_C_2"/>
    <property type="match status" value="1"/>
</dbReference>
<proteinExistence type="inferred from homology"/>
<dbReference type="STRING" id="1042163.BRLA_c011000"/>
<dbReference type="eggNOG" id="COG1741">
    <property type="taxonomic scope" value="Bacteria"/>
</dbReference>
<name>A0A075R770_BRELA</name>
<evidence type="ECO:0000256" key="3">
    <source>
        <dbReference type="RuleBase" id="RU003457"/>
    </source>
</evidence>
<feature type="binding site" evidence="2">
    <location>
        <position position="101"/>
    </location>
    <ligand>
        <name>Fe cation</name>
        <dbReference type="ChEBI" id="CHEBI:24875"/>
    </ligand>
</feature>
<accession>A0A075R770</accession>
<feature type="domain" description="Quercetin 2,3-dioxygenase C-terminal cupin" evidence="5">
    <location>
        <begin position="148"/>
        <end position="232"/>
    </location>
</feature>
<evidence type="ECO:0000256" key="2">
    <source>
        <dbReference type="PIRSR" id="PIRSR006232-1"/>
    </source>
</evidence>
<dbReference type="GO" id="GO:0046872">
    <property type="term" value="F:metal ion binding"/>
    <property type="evidence" value="ECO:0007669"/>
    <property type="project" value="UniProtKB-KW"/>
</dbReference>
<dbReference type="InterPro" id="IPR012093">
    <property type="entry name" value="Pirin"/>
</dbReference>
<evidence type="ECO:0000256" key="1">
    <source>
        <dbReference type="ARBA" id="ARBA00008416"/>
    </source>
</evidence>
<dbReference type="PIRSF" id="PIRSF006232">
    <property type="entry name" value="Pirin"/>
    <property type="match status" value="1"/>
</dbReference>
<dbReference type="Gene3D" id="2.60.120.10">
    <property type="entry name" value="Jelly Rolls"/>
    <property type="match status" value="2"/>
</dbReference>
<organism evidence="6 7">
    <name type="scientific">Brevibacillus laterosporus LMG 15441</name>
    <dbReference type="NCBI Taxonomy" id="1042163"/>
    <lineage>
        <taxon>Bacteria</taxon>
        <taxon>Bacillati</taxon>
        <taxon>Bacillota</taxon>
        <taxon>Bacilli</taxon>
        <taxon>Bacillales</taxon>
        <taxon>Paenibacillaceae</taxon>
        <taxon>Brevibacillus</taxon>
    </lineage>
</organism>
<dbReference type="InterPro" id="IPR041602">
    <property type="entry name" value="Quercetinase_C"/>
</dbReference>
<dbReference type="InterPro" id="IPR014710">
    <property type="entry name" value="RmlC-like_jellyroll"/>
</dbReference>
<dbReference type="RefSeq" id="WP_003335025.1">
    <property type="nucleotide sequence ID" value="NZ_CP007806.1"/>
</dbReference>
<dbReference type="PANTHER" id="PTHR43212">
    <property type="entry name" value="QUERCETIN 2,3-DIOXYGENASE"/>
    <property type="match status" value="1"/>
</dbReference>
<feature type="domain" description="Pirin N-terminal" evidence="4">
    <location>
        <begin position="13"/>
        <end position="118"/>
    </location>
</feature>
<comment type="cofactor">
    <cofactor evidence="2">
        <name>Fe cation</name>
        <dbReference type="ChEBI" id="CHEBI:24875"/>
    </cofactor>
    <text evidence="2">Binds 1 Fe cation per subunit.</text>
</comment>
<dbReference type="EMBL" id="CP007806">
    <property type="protein sequence ID" value="AIG25440.1"/>
    <property type="molecule type" value="Genomic_DNA"/>
</dbReference>
<feature type="binding site" evidence="2">
    <location>
        <position position="103"/>
    </location>
    <ligand>
        <name>Fe cation</name>
        <dbReference type="ChEBI" id="CHEBI:24875"/>
    </ligand>
</feature>
<comment type="similarity">
    <text evidence="1 3">Belongs to the pirin family.</text>
</comment>
<dbReference type="Proteomes" id="UP000005850">
    <property type="component" value="Chromosome"/>
</dbReference>
<evidence type="ECO:0000259" key="5">
    <source>
        <dbReference type="Pfam" id="PF17954"/>
    </source>
</evidence>
<dbReference type="HOGENOM" id="CLU_064194_2_2_9"/>
<sequence length="233" mass="26783">MIKIFPSDSRFQANHGWLKTQFSFSFAEYYDPDNMNFGPMRVLNDDTIQAGYGFGTHPHKEMEIVTIMLEGVLRHKDNTGNEEELKPGEIQRMSAGTGILHSEYNGSTTEEAKLLQLWFEPKEYGLTPSYEQFAYDQKAMLNALLPVVSANQQEHRVAHIHQDMTIYLSRLEAGKNILFPQQTNRRTFLFIMEGQVEVNGQVLERRDSARITDLDKLELVAGQDSYFMLIDLP</sequence>
<dbReference type="KEGG" id="blr:BRLA_c011000"/>
<dbReference type="InterPro" id="IPR003829">
    <property type="entry name" value="Pirin_N_dom"/>
</dbReference>
<dbReference type="AlphaFoldDB" id="A0A075R770"/>
<evidence type="ECO:0000313" key="6">
    <source>
        <dbReference type="EMBL" id="AIG25440.1"/>
    </source>
</evidence>
<keyword evidence="2" id="KW-0479">Metal-binding</keyword>
<dbReference type="CDD" id="cd02910">
    <property type="entry name" value="cupin_Yhhw_N"/>
    <property type="match status" value="1"/>
</dbReference>
<evidence type="ECO:0000259" key="4">
    <source>
        <dbReference type="Pfam" id="PF02678"/>
    </source>
</evidence>
<protein>
    <submittedName>
        <fullName evidence="6">Pirin-like protein</fullName>
    </submittedName>
</protein>
<dbReference type="InterPro" id="IPR011051">
    <property type="entry name" value="RmlC_Cupin_sf"/>
</dbReference>
<feature type="binding site" evidence="2">
    <location>
        <position position="59"/>
    </location>
    <ligand>
        <name>Fe cation</name>
        <dbReference type="ChEBI" id="CHEBI:24875"/>
    </ligand>
</feature>
<dbReference type="PANTHER" id="PTHR43212:SF3">
    <property type="entry name" value="QUERCETIN 2,3-DIOXYGENASE"/>
    <property type="match status" value="1"/>
</dbReference>
<evidence type="ECO:0000313" key="7">
    <source>
        <dbReference type="Proteomes" id="UP000005850"/>
    </source>
</evidence>